<feature type="domain" description="DUF317" evidence="1">
    <location>
        <begin position="207"/>
        <end position="250"/>
    </location>
</feature>
<keyword evidence="3" id="KW-1185">Reference proteome</keyword>
<organism evidence="2 3">
    <name type="scientific">Streptomyces flavalbus</name>
    <dbReference type="NCBI Taxonomy" id="2665155"/>
    <lineage>
        <taxon>Bacteria</taxon>
        <taxon>Bacillati</taxon>
        <taxon>Actinomycetota</taxon>
        <taxon>Actinomycetes</taxon>
        <taxon>Kitasatosporales</taxon>
        <taxon>Streptomycetaceae</taxon>
        <taxon>Streptomyces</taxon>
    </lineage>
</organism>
<dbReference type="EMBL" id="JBHTEB010000001">
    <property type="protein sequence ID" value="MFD0315064.1"/>
    <property type="molecule type" value="Genomic_DNA"/>
</dbReference>
<accession>A0ABW2W8N1</accession>
<dbReference type="Proteomes" id="UP001597023">
    <property type="component" value="Unassembled WGS sequence"/>
</dbReference>
<feature type="domain" description="DUF317" evidence="1">
    <location>
        <begin position="76"/>
        <end position="142"/>
    </location>
</feature>
<protein>
    <submittedName>
        <fullName evidence="2">DUF317 domain-containing protein</fullName>
    </submittedName>
</protein>
<dbReference type="RefSeq" id="WP_381618253.1">
    <property type="nucleotide sequence ID" value="NZ_JBHTEB010000001.1"/>
</dbReference>
<reference evidence="3" key="1">
    <citation type="journal article" date="2019" name="Int. J. Syst. Evol. Microbiol.">
        <title>The Global Catalogue of Microorganisms (GCM) 10K type strain sequencing project: providing services to taxonomists for standard genome sequencing and annotation.</title>
        <authorList>
            <consortium name="The Broad Institute Genomics Platform"/>
            <consortium name="The Broad Institute Genome Sequencing Center for Infectious Disease"/>
            <person name="Wu L."/>
            <person name="Ma J."/>
        </authorList>
    </citation>
    <scope>NUCLEOTIDE SEQUENCE [LARGE SCALE GENOMIC DNA]</scope>
    <source>
        <strain evidence="3">CGMCC 4.7400</strain>
    </source>
</reference>
<evidence type="ECO:0000313" key="2">
    <source>
        <dbReference type="EMBL" id="MFD0315064.1"/>
    </source>
</evidence>
<comment type="caution">
    <text evidence="2">The sequence shown here is derived from an EMBL/GenBank/DDBJ whole genome shotgun (WGS) entry which is preliminary data.</text>
</comment>
<dbReference type="Pfam" id="PF03771">
    <property type="entry name" value="SPDY"/>
    <property type="match status" value="2"/>
</dbReference>
<gene>
    <name evidence="2" type="ORF">ACFQZ6_12650</name>
</gene>
<proteinExistence type="predicted"/>
<dbReference type="InterPro" id="IPR005523">
    <property type="entry name" value="DUF317_SPDY"/>
</dbReference>
<evidence type="ECO:0000259" key="1">
    <source>
        <dbReference type="Pfam" id="PF03771"/>
    </source>
</evidence>
<evidence type="ECO:0000313" key="3">
    <source>
        <dbReference type="Proteomes" id="UP001597023"/>
    </source>
</evidence>
<name>A0ABW2W8N1_9ACTN</name>
<sequence length="269" mass="28939">MHSDFLSGPPAPADVPSAYWVGPRHLAGDDARQYDSVADALAGLGWTSLTIVRGRRELSEVPEDREVVRSTVLHISPDTLRWAQWVLPDEPFHLGDLPIAWHVSARTDLSSPLAHWSAYFTPDVPGEVLADFLAALDARDQPTMPCGGPELVLDAVTAHGWLRDIDQPGTGAVDPTFASHIRLGEVPPLIQDDDPQALVTETDGTALAGWQAWAEPVLGGGYLWAASFSSSVPHDLVAAFTDSLGSSAPVLRRVLPESTRDRLLRAPAS</sequence>